<dbReference type="GO" id="GO:0005524">
    <property type="term" value="F:ATP binding"/>
    <property type="evidence" value="ECO:0007669"/>
    <property type="project" value="UniProtKB-KW"/>
</dbReference>
<dbReference type="InterPro" id="IPR001245">
    <property type="entry name" value="Ser-Thr/Tyr_kinase_cat_dom"/>
</dbReference>
<accession>A0A1J8QER3</accession>
<dbReference type="PANTHER" id="PTHR27001:SF931">
    <property type="entry name" value="OS11G0664100 PROTEIN"/>
    <property type="match status" value="1"/>
</dbReference>
<proteinExistence type="predicted"/>
<dbReference type="GO" id="GO:0004672">
    <property type="term" value="F:protein kinase activity"/>
    <property type="evidence" value="ECO:0007669"/>
    <property type="project" value="InterPro"/>
</dbReference>
<keyword evidence="5" id="KW-1185">Reference proteome</keyword>
<protein>
    <recommendedName>
        <fullName evidence="3">Protein kinase domain-containing protein</fullName>
    </recommendedName>
</protein>
<dbReference type="OrthoDB" id="2642739at2759"/>
<dbReference type="SUPFAM" id="SSF56112">
    <property type="entry name" value="Protein kinase-like (PK-like)"/>
    <property type="match status" value="1"/>
</dbReference>
<dbReference type="EMBL" id="LVVM01001166">
    <property type="protein sequence ID" value="OJA19151.1"/>
    <property type="molecule type" value="Genomic_DNA"/>
</dbReference>
<dbReference type="InterPro" id="IPR000719">
    <property type="entry name" value="Prot_kinase_dom"/>
</dbReference>
<evidence type="ECO:0000313" key="5">
    <source>
        <dbReference type="Proteomes" id="UP000183567"/>
    </source>
</evidence>
<feature type="domain" description="Protein kinase" evidence="3">
    <location>
        <begin position="83"/>
        <end position="196"/>
    </location>
</feature>
<dbReference type="PANTHER" id="PTHR27001">
    <property type="entry name" value="OS01G0253100 PROTEIN"/>
    <property type="match status" value="1"/>
</dbReference>
<dbReference type="Pfam" id="PF07714">
    <property type="entry name" value="PK_Tyr_Ser-Thr"/>
    <property type="match status" value="1"/>
</dbReference>
<evidence type="ECO:0000256" key="2">
    <source>
        <dbReference type="ARBA" id="ARBA00022840"/>
    </source>
</evidence>
<dbReference type="STRING" id="180088.A0A1J8QER3"/>
<keyword evidence="2" id="KW-0067">ATP-binding</keyword>
<evidence type="ECO:0000313" key="4">
    <source>
        <dbReference type="EMBL" id="OJA19151.1"/>
    </source>
</evidence>
<dbReference type="PROSITE" id="PS50011">
    <property type="entry name" value="PROTEIN_KINASE_DOM"/>
    <property type="match status" value="1"/>
</dbReference>
<organism evidence="4 5">
    <name type="scientific">Rhizopogon vesiculosus</name>
    <dbReference type="NCBI Taxonomy" id="180088"/>
    <lineage>
        <taxon>Eukaryota</taxon>
        <taxon>Fungi</taxon>
        <taxon>Dikarya</taxon>
        <taxon>Basidiomycota</taxon>
        <taxon>Agaricomycotina</taxon>
        <taxon>Agaricomycetes</taxon>
        <taxon>Agaricomycetidae</taxon>
        <taxon>Boletales</taxon>
        <taxon>Suillineae</taxon>
        <taxon>Rhizopogonaceae</taxon>
        <taxon>Rhizopogon</taxon>
    </lineage>
</organism>
<comment type="caution">
    <text evidence="4">The sequence shown here is derived from an EMBL/GenBank/DDBJ whole genome shotgun (WGS) entry which is preliminary data.</text>
</comment>
<dbReference type="Gene3D" id="1.10.510.10">
    <property type="entry name" value="Transferase(Phosphotransferase) domain 1"/>
    <property type="match status" value="1"/>
</dbReference>
<dbReference type="Proteomes" id="UP000183567">
    <property type="component" value="Unassembled WGS sequence"/>
</dbReference>
<evidence type="ECO:0000259" key="3">
    <source>
        <dbReference type="PROSITE" id="PS50011"/>
    </source>
</evidence>
<name>A0A1J8QER3_9AGAM</name>
<sequence>MNVKLKSRRNLKKLVLSRIAPHHSIVVCYTTFGIRRGAEILQLPELMHLLHFLLRVWQCLTTIGVKRYYTATPYSISNLTGKIRKVDLSGGGRSADVYKATYSTGATSRQVAVKSLRITITDHTKQSESQKLLAQVNSWTALQHDNILTPLGYVDGFGPLPSIVYDWMPGGTLTSYLQDNSNRLSVLQRLTLASLV</sequence>
<dbReference type="InterPro" id="IPR011009">
    <property type="entry name" value="Kinase-like_dom_sf"/>
</dbReference>
<gene>
    <name evidence="4" type="ORF">AZE42_05391</name>
</gene>
<dbReference type="GO" id="GO:0005886">
    <property type="term" value="C:plasma membrane"/>
    <property type="evidence" value="ECO:0007669"/>
    <property type="project" value="TreeGrafter"/>
</dbReference>
<evidence type="ECO:0000256" key="1">
    <source>
        <dbReference type="ARBA" id="ARBA00022741"/>
    </source>
</evidence>
<reference evidence="4 5" key="1">
    <citation type="submission" date="2016-03" db="EMBL/GenBank/DDBJ databases">
        <title>Comparative genomics of the ectomycorrhizal sister species Rhizopogon vinicolor and Rhizopogon vesiculosus (Basidiomycota: Boletales) reveals a divergence of the mating type B locus.</title>
        <authorList>
            <person name="Mujic A.B."/>
            <person name="Kuo A."/>
            <person name="Tritt A."/>
            <person name="Lipzen A."/>
            <person name="Chen C."/>
            <person name="Johnson J."/>
            <person name="Sharma A."/>
            <person name="Barry K."/>
            <person name="Grigoriev I.V."/>
            <person name="Spatafora J.W."/>
        </authorList>
    </citation>
    <scope>NUCLEOTIDE SEQUENCE [LARGE SCALE GENOMIC DNA]</scope>
    <source>
        <strain evidence="4 5">AM-OR11-056</strain>
    </source>
</reference>
<dbReference type="AlphaFoldDB" id="A0A1J8QER3"/>
<keyword evidence="1" id="KW-0547">Nucleotide-binding</keyword>